<evidence type="ECO:0000256" key="1">
    <source>
        <dbReference type="SAM" id="MobiDB-lite"/>
    </source>
</evidence>
<organism evidence="2">
    <name type="scientific">Culex pipiens</name>
    <name type="common">House mosquito</name>
    <dbReference type="NCBI Taxonomy" id="7175"/>
    <lineage>
        <taxon>Eukaryota</taxon>
        <taxon>Metazoa</taxon>
        <taxon>Ecdysozoa</taxon>
        <taxon>Arthropoda</taxon>
        <taxon>Hexapoda</taxon>
        <taxon>Insecta</taxon>
        <taxon>Pterygota</taxon>
        <taxon>Neoptera</taxon>
        <taxon>Endopterygota</taxon>
        <taxon>Diptera</taxon>
        <taxon>Nematocera</taxon>
        <taxon>Culicoidea</taxon>
        <taxon>Culicidae</taxon>
        <taxon>Culicinae</taxon>
        <taxon>Culicini</taxon>
        <taxon>Culex</taxon>
        <taxon>Culex</taxon>
    </lineage>
</organism>
<feature type="compositionally biased region" description="Polar residues" evidence="1">
    <location>
        <begin position="89"/>
        <end position="98"/>
    </location>
</feature>
<name>A0A8D8F2L9_CULPI</name>
<dbReference type="EMBL" id="HBUE01027910">
    <property type="protein sequence ID" value="CAG6455171.1"/>
    <property type="molecule type" value="Transcribed_RNA"/>
</dbReference>
<accession>A0A8D8F2L9</accession>
<protein>
    <submittedName>
        <fullName evidence="2">(northern house mosquito) hypothetical protein</fullName>
    </submittedName>
</protein>
<reference evidence="2" key="1">
    <citation type="submission" date="2021-05" db="EMBL/GenBank/DDBJ databases">
        <authorList>
            <person name="Alioto T."/>
            <person name="Alioto T."/>
            <person name="Gomez Garrido J."/>
        </authorList>
    </citation>
    <scope>NUCLEOTIDE SEQUENCE</scope>
</reference>
<feature type="region of interest" description="Disordered" evidence="1">
    <location>
        <begin position="71"/>
        <end position="100"/>
    </location>
</feature>
<sequence length="162" mass="18248">MTISAGRIPQSQVGFAGGNKAAVLQRRRRHPSTGHPCRSLWQLPSRLRGTWFHQLWPIPLNTLLPNMGRRTSRKLQSSAGRSEAVHGENLSTRSSAADDQQDVPGLACTFFRRQIPWRIDTTESVTQSRTDLVGPQDRPSSNHSTTLRCLLRTMRQKQRAVL</sequence>
<dbReference type="EMBL" id="HBUE01027911">
    <property type="protein sequence ID" value="CAG6455173.1"/>
    <property type="molecule type" value="Transcribed_RNA"/>
</dbReference>
<evidence type="ECO:0000313" key="2">
    <source>
        <dbReference type="EMBL" id="CAG6455173.1"/>
    </source>
</evidence>
<dbReference type="EMBL" id="HBUE01027908">
    <property type="protein sequence ID" value="CAG6455169.1"/>
    <property type="molecule type" value="Transcribed_RNA"/>
</dbReference>
<proteinExistence type="predicted"/>
<feature type="region of interest" description="Disordered" evidence="1">
    <location>
        <begin position="124"/>
        <end position="146"/>
    </location>
</feature>
<dbReference type="EMBL" id="HBUE01027907">
    <property type="protein sequence ID" value="CAG6455167.1"/>
    <property type="molecule type" value="Transcribed_RNA"/>
</dbReference>
<dbReference type="AlphaFoldDB" id="A0A8D8F2L9"/>